<comment type="caution">
    <text evidence="1">The sequence shown here is derived from an EMBL/GenBank/DDBJ whole genome shotgun (WGS) entry which is preliminary data.</text>
</comment>
<accession>A0ABD1XSC0</accession>
<proteinExistence type="predicted"/>
<dbReference type="Proteomes" id="UP001605036">
    <property type="component" value="Unassembled WGS sequence"/>
</dbReference>
<keyword evidence="2" id="KW-1185">Reference proteome</keyword>
<sequence length="98" mass="11573">MVEKGIFKIPSHVTHFDDLKDNDFDNINDEELTFDEEVDNLNETLVSCFMGESWKEDDEENEIKDVVTDDMTLKYNIKLEKAKELTKIFLITEFHLLL</sequence>
<organism evidence="1 2">
    <name type="scientific">Riccia fluitans</name>
    <dbReference type="NCBI Taxonomy" id="41844"/>
    <lineage>
        <taxon>Eukaryota</taxon>
        <taxon>Viridiplantae</taxon>
        <taxon>Streptophyta</taxon>
        <taxon>Embryophyta</taxon>
        <taxon>Marchantiophyta</taxon>
        <taxon>Marchantiopsida</taxon>
        <taxon>Marchantiidae</taxon>
        <taxon>Marchantiales</taxon>
        <taxon>Ricciaceae</taxon>
        <taxon>Riccia</taxon>
    </lineage>
</organism>
<protein>
    <submittedName>
        <fullName evidence="1">Uncharacterized protein</fullName>
    </submittedName>
</protein>
<name>A0ABD1XSC0_9MARC</name>
<dbReference type="EMBL" id="JBHFFA010000007">
    <property type="protein sequence ID" value="KAL2611826.1"/>
    <property type="molecule type" value="Genomic_DNA"/>
</dbReference>
<evidence type="ECO:0000313" key="1">
    <source>
        <dbReference type="EMBL" id="KAL2611826.1"/>
    </source>
</evidence>
<reference evidence="1 2" key="1">
    <citation type="submission" date="2024-09" db="EMBL/GenBank/DDBJ databases">
        <title>Chromosome-scale assembly of Riccia fluitans.</title>
        <authorList>
            <person name="Paukszto L."/>
            <person name="Sawicki J."/>
            <person name="Karawczyk K."/>
            <person name="Piernik-Szablinska J."/>
            <person name="Szczecinska M."/>
            <person name="Mazdziarz M."/>
        </authorList>
    </citation>
    <scope>NUCLEOTIDE SEQUENCE [LARGE SCALE GENOMIC DNA]</scope>
    <source>
        <strain evidence="1">Rf_01</strain>
        <tissue evidence="1">Aerial parts of the thallus</tissue>
    </source>
</reference>
<gene>
    <name evidence="1" type="ORF">R1flu_023518</name>
</gene>
<evidence type="ECO:0000313" key="2">
    <source>
        <dbReference type="Proteomes" id="UP001605036"/>
    </source>
</evidence>
<dbReference type="AlphaFoldDB" id="A0ABD1XSC0"/>